<name>A0A8S9GK60_BRACR</name>
<sequence>MGKQLDLGKFSDLGSHQSSIDLEKESIDVTLCTSFDTPFKQSIDTTIVVSIDGSSSKLCERV</sequence>
<dbReference type="AlphaFoldDB" id="A0A8S9GK60"/>
<organism evidence="1">
    <name type="scientific">Brassica cretica</name>
    <name type="common">Mustard</name>
    <dbReference type="NCBI Taxonomy" id="69181"/>
    <lineage>
        <taxon>Eukaryota</taxon>
        <taxon>Viridiplantae</taxon>
        <taxon>Streptophyta</taxon>
        <taxon>Embryophyta</taxon>
        <taxon>Tracheophyta</taxon>
        <taxon>Spermatophyta</taxon>
        <taxon>Magnoliopsida</taxon>
        <taxon>eudicotyledons</taxon>
        <taxon>Gunneridae</taxon>
        <taxon>Pentapetalae</taxon>
        <taxon>rosids</taxon>
        <taxon>malvids</taxon>
        <taxon>Brassicales</taxon>
        <taxon>Brassicaceae</taxon>
        <taxon>Brassiceae</taxon>
        <taxon>Brassica</taxon>
    </lineage>
</organism>
<protein>
    <submittedName>
        <fullName evidence="1">Uncharacterized protein</fullName>
    </submittedName>
</protein>
<accession>A0A8S9GK60</accession>
<evidence type="ECO:0000313" key="1">
    <source>
        <dbReference type="EMBL" id="KAF2544697.1"/>
    </source>
</evidence>
<reference evidence="1" key="1">
    <citation type="submission" date="2019-12" db="EMBL/GenBank/DDBJ databases">
        <title>Genome sequencing and annotation of Brassica cretica.</title>
        <authorList>
            <person name="Studholme D.J."/>
            <person name="Sarris P.F."/>
        </authorList>
    </citation>
    <scope>NUCLEOTIDE SEQUENCE</scope>
    <source>
        <strain evidence="1">PFS-102/07</strain>
        <tissue evidence="1">Leaf</tissue>
    </source>
</reference>
<proteinExistence type="predicted"/>
<comment type="caution">
    <text evidence="1">The sequence shown here is derived from an EMBL/GenBank/DDBJ whole genome shotgun (WGS) entry which is preliminary data.</text>
</comment>
<gene>
    <name evidence="1" type="ORF">F2Q70_00022583</name>
</gene>
<dbReference type="EMBL" id="QGKY02001925">
    <property type="protein sequence ID" value="KAF2544697.1"/>
    <property type="molecule type" value="Genomic_DNA"/>
</dbReference>